<reference evidence="1" key="2">
    <citation type="journal article" date="2023" name="Plants (Basel)">
        <title>Annotation of the Turnera subulata (Passifloraceae) Draft Genome Reveals the S-Locus Evolved after the Divergence of Turneroideae from Passifloroideae in a Stepwise Manner.</title>
        <authorList>
            <person name="Henning P.M."/>
            <person name="Roalson E.H."/>
            <person name="Mir W."/>
            <person name="McCubbin A.G."/>
            <person name="Shore J.S."/>
        </authorList>
    </citation>
    <scope>NUCLEOTIDE SEQUENCE</scope>
    <source>
        <strain evidence="1">F60SS</strain>
    </source>
</reference>
<dbReference type="InterPro" id="IPR046350">
    <property type="entry name" value="Cystatin_sf"/>
</dbReference>
<evidence type="ECO:0008006" key="3">
    <source>
        <dbReference type="Google" id="ProtNLM"/>
    </source>
</evidence>
<dbReference type="EMBL" id="JAKUCV010001214">
    <property type="protein sequence ID" value="KAJ4847279.1"/>
    <property type="molecule type" value="Genomic_DNA"/>
</dbReference>
<gene>
    <name evidence="1" type="ORF">Tsubulata_050414</name>
</gene>
<feature type="non-terminal residue" evidence="1">
    <location>
        <position position="1"/>
    </location>
</feature>
<name>A0A9Q0GBR8_9ROSI</name>
<dbReference type="AlphaFoldDB" id="A0A9Q0GBR8"/>
<evidence type="ECO:0000313" key="1">
    <source>
        <dbReference type="EMBL" id="KAJ4847279.1"/>
    </source>
</evidence>
<keyword evidence="2" id="KW-1185">Reference proteome</keyword>
<sequence length="105" mass="12052">PFGLTFRLTVGTLGGVYKLDDGDDDYLDACVEFAIGENKPELELQKITYAARSLSVGYHYFIKFEARDPSFPDQLITYRTKVYRGLDDELTVELFQEEDDDDKPK</sequence>
<dbReference type="Proteomes" id="UP001141552">
    <property type="component" value="Unassembled WGS sequence"/>
</dbReference>
<dbReference type="SUPFAM" id="SSF54403">
    <property type="entry name" value="Cystatin/monellin"/>
    <property type="match status" value="1"/>
</dbReference>
<evidence type="ECO:0000313" key="2">
    <source>
        <dbReference type="Proteomes" id="UP001141552"/>
    </source>
</evidence>
<comment type="caution">
    <text evidence="1">The sequence shown here is derived from an EMBL/GenBank/DDBJ whole genome shotgun (WGS) entry which is preliminary data.</text>
</comment>
<reference evidence="1" key="1">
    <citation type="submission" date="2022-02" db="EMBL/GenBank/DDBJ databases">
        <authorList>
            <person name="Henning P.M."/>
            <person name="McCubbin A.G."/>
            <person name="Shore J.S."/>
        </authorList>
    </citation>
    <scope>NUCLEOTIDE SEQUENCE</scope>
    <source>
        <strain evidence="1">F60SS</strain>
        <tissue evidence="1">Leaves</tissue>
    </source>
</reference>
<organism evidence="1 2">
    <name type="scientific">Turnera subulata</name>
    <dbReference type="NCBI Taxonomy" id="218843"/>
    <lineage>
        <taxon>Eukaryota</taxon>
        <taxon>Viridiplantae</taxon>
        <taxon>Streptophyta</taxon>
        <taxon>Embryophyta</taxon>
        <taxon>Tracheophyta</taxon>
        <taxon>Spermatophyta</taxon>
        <taxon>Magnoliopsida</taxon>
        <taxon>eudicotyledons</taxon>
        <taxon>Gunneridae</taxon>
        <taxon>Pentapetalae</taxon>
        <taxon>rosids</taxon>
        <taxon>fabids</taxon>
        <taxon>Malpighiales</taxon>
        <taxon>Passifloraceae</taxon>
        <taxon>Turnera</taxon>
    </lineage>
</organism>
<proteinExistence type="predicted"/>
<protein>
    <recommendedName>
        <fullName evidence="3">Cystatin domain-containing protein</fullName>
    </recommendedName>
</protein>
<accession>A0A9Q0GBR8</accession>